<comment type="caution">
    <text evidence="1">The sequence shown here is derived from an EMBL/GenBank/DDBJ whole genome shotgun (WGS) entry which is preliminary data.</text>
</comment>
<proteinExistence type="predicted"/>
<name>A0A830HLB7_9CHLO</name>
<evidence type="ECO:0000313" key="1">
    <source>
        <dbReference type="EMBL" id="GHP06610.1"/>
    </source>
</evidence>
<sequence length="208" mass="21711">MRDAHAVAVRDILAWTERTRPALARVARDWDDVARSAVSAFGDGGNATWHAPLTSAVADAAPVTHALEALARNHSTALASGVVSHDAHPDDLLHAAVSAAFASLRVAHEAPAALAAAAVETGTVALPYPADGRCARTCLRLARIHLAVADEAARAAHTLAVASKQRDLPSLARIDAWCQKLRDNLALRAVAGAPGANAASFPADWERR</sequence>
<organism evidence="1 2">
    <name type="scientific">Pycnococcus provasolii</name>
    <dbReference type="NCBI Taxonomy" id="41880"/>
    <lineage>
        <taxon>Eukaryota</taxon>
        <taxon>Viridiplantae</taxon>
        <taxon>Chlorophyta</taxon>
        <taxon>Pseudoscourfieldiophyceae</taxon>
        <taxon>Pseudoscourfieldiales</taxon>
        <taxon>Pycnococcaceae</taxon>
        <taxon>Pycnococcus</taxon>
    </lineage>
</organism>
<accession>A0A830HLB7</accession>
<gene>
    <name evidence="1" type="ORF">PPROV_000535500</name>
</gene>
<keyword evidence="2" id="KW-1185">Reference proteome</keyword>
<dbReference type="Proteomes" id="UP000660262">
    <property type="component" value="Unassembled WGS sequence"/>
</dbReference>
<protein>
    <submittedName>
        <fullName evidence="1">Uncharacterized protein</fullName>
    </submittedName>
</protein>
<dbReference type="EMBL" id="BNJQ01000013">
    <property type="protein sequence ID" value="GHP06610.1"/>
    <property type="molecule type" value="Genomic_DNA"/>
</dbReference>
<evidence type="ECO:0000313" key="2">
    <source>
        <dbReference type="Proteomes" id="UP000660262"/>
    </source>
</evidence>
<reference evidence="1" key="1">
    <citation type="submission" date="2020-10" db="EMBL/GenBank/DDBJ databases">
        <title>Unveiling of a novel bifunctional photoreceptor, Dualchrome1, isolated from a cosmopolitan green alga.</title>
        <authorList>
            <person name="Suzuki S."/>
            <person name="Kawachi M."/>
        </authorList>
    </citation>
    <scope>NUCLEOTIDE SEQUENCE</scope>
    <source>
        <strain evidence="1">NIES 2893</strain>
    </source>
</reference>
<dbReference type="AlphaFoldDB" id="A0A830HLB7"/>